<name>A0A8T8IWZ8_9CAUD</name>
<proteinExistence type="predicted"/>
<evidence type="ECO:0000313" key="1">
    <source>
        <dbReference type="EMBL" id="QTZ83280.1"/>
    </source>
</evidence>
<sequence length="40" mass="4529">MIQTNQMMTVSQIGMFMCVPCSSWLRQFTHTIGYQAAGMV</sequence>
<gene>
    <name evidence="1" type="ORF">phiGM223_14</name>
</gene>
<organism evidence="1 2">
    <name type="scientific">Pseudomonas phage phiGM22-3</name>
    <dbReference type="NCBI Taxonomy" id="2816462"/>
    <lineage>
        <taxon>Viruses</taxon>
        <taxon>Duplodnaviria</taxon>
        <taxon>Heunggongvirae</taxon>
        <taxon>Uroviricota</taxon>
        <taxon>Caudoviricetes</taxon>
        <taxon>Autographivirales</taxon>
        <taxon>Autoscriptoviridae</taxon>
        <taxon>Tunggulvirus</taxon>
        <taxon>Tunggulvirus GM223</taxon>
    </lineage>
</organism>
<keyword evidence="2" id="KW-1185">Reference proteome</keyword>
<reference evidence="1" key="1">
    <citation type="submission" date="2021-02" db="EMBL/GenBank/DDBJ databases">
        <authorList>
            <person name="Qin X."/>
            <person name="Gong M."/>
            <person name="Yang H."/>
        </authorList>
    </citation>
    <scope>NUCLEOTIDE SEQUENCE</scope>
</reference>
<evidence type="ECO:0000313" key="2">
    <source>
        <dbReference type="Proteomes" id="UP000676975"/>
    </source>
</evidence>
<accession>A0A8T8IWZ8</accession>
<dbReference type="Proteomes" id="UP000676975">
    <property type="component" value="Segment"/>
</dbReference>
<protein>
    <submittedName>
        <fullName evidence="1">Uncharacterized protein</fullName>
    </submittedName>
</protein>
<dbReference type="EMBL" id="MW627366">
    <property type="protein sequence ID" value="QTZ83280.1"/>
    <property type="molecule type" value="Genomic_DNA"/>
</dbReference>